<keyword evidence="3" id="KW-1185">Reference proteome</keyword>
<dbReference type="EMBL" id="FOTK01000064">
    <property type="protein sequence ID" value="SFM84839.1"/>
    <property type="molecule type" value="Genomic_DNA"/>
</dbReference>
<feature type="region of interest" description="Disordered" evidence="1">
    <location>
        <begin position="39"/>
        <end position="77"/>
    </location>
</feature>
<organism evidence="2 3">
    <name type="scientific">Methylobacterium pseudosasicola</name>
    <dbReference type="NCBI Taxonomy" id="582667"/>
    <lineage>
        <taxon>Bacteria</taxon>
        <taxon>Pseudomonadati</taxon>
        <taxon>Pseudomonadota</taxon>
        <taxon>Alphaproteobacteria</taxon>
        <taxon>Hyphomicrobiales</taxon>
        <taxon>Methylobacteriaceae</taxon>
        <taxon>Methylobacterium</taxon>
    </lineage>
</organism>
<dbReference type="AlphaFoldDB" id="A0A1I4U7A3"/>
<feature type="compositionally biased region" description="Pro residues" evidence="1">
    <location>
        <begin position="64"/>
        <end position="73"/>
    </location>
</feature>
<dbReference type="RefSeq" id="WP_092046645.1">
    <property type="nucleotide sequence ID" value="NZ_FOTK01000064.1"/>
</dbReference>
<name>A0A1I4U7A3_9HYPH</name>
<proteinExistence type="predicted"/>
<reference evidence="3" key="1">
    <citation type="submission" date="2016-10" db="EMBL/GenBank/DDBJ databases">
        <authorList>
            <person name="Varghese N."/>
            <person name="Submissions S."/>
        </authorList>
    </citation>
    <scope>NUCLEOTIDE SEQUENCE [LARGE SCALE GENOMIC DNA]</scope>
    <source>
        <strain evidence="3">BL36</strain>
    </source>
</reference>
<dbReference type="STRING" id="582667.SAMN05192568_106413"/>
<dbReference type="OrthoDB" id="9941150at2"/>
<evidence type="ECO:0000313" key="2">
    <source>
        <dbReference type="EMBL" id="SFM84839.1"/>
    </source>
</evidence>
<gene>
    <name evidence="2" type="ORF">SAMN05192568_106413</name>
</gene>
<sequence length="132" mass="14491">MPRRPVFAADTPAAFLRDYILTAISEVFTVNRVLPILRRHPAPPEPPLPLLFEDLPDQRRGEPAPVPAAPEPEPAVELDERDFPNAKLMARILGDSVGPPSQLTITRRRKARERAEAAAAAAACEAEVAFRP</sequence>
<evidence type="ECO:0000313" key="3">
    <source>
        <dbReference type="Proteomes" id="UP000199048"/>
    </source>
</evidence>
<protein>
    <submittedName>
        <fullName evidence="2">Uncharacterized protein</fullName>
    </submittedName>
</protein>
<dbReference type="Proteomes" id="UP000199048">
    <property type="component" value="Unassembled WGS sequence"/>
</dbReference>
<evidence type="ECO:0000256" key="1">
    <source>
        <dbReference type="SAM" id="MobiDB-lite"/>
    </source>
</evidence>
<accession>A0A1I4U7A3</accession>